<dbReference type="EMBL" id="FOZU01000039">
    <property type="protein sequence ID" value="SFT20180.1"/>
    <property type="molecule type" value="Genomic_DNA"/>
</dbReference>
<dbReference type="InterPro" id="IPR032710">
    <property type="entry name" value="NTF2-like_dom_sf"/>
</dbReference>
<evidence type="ECO:0000259" key="1">
    <source>
        <dbReference type="Pfam" id="PF17775"/>
    </source>
</evidence>
<dbReference type="Gene3D" id="3.10.450.50">
    <property type="match status" value="1"/>
</dbReference>
<dbReference type="NCBIfam" id="NF001213">
    <property type="entry name" value="PRK00183.1"/>
    <property type="match status" value="1"/>
</dbReference>
<evidence type="ECO:0000313" key="2">
    <source>
        <dbReference type="EMBL" id="SFT20180.1"/>
    </source>
</evidence>
<dbReference type="AlphaFoldDB" id="A0A1I6W2I2"/>
<organism evidence="2 3">
    <name type="scientific">Acinetobacter bohemicus</name>
    <dbReference type="NCBI Taxonomy" id="1435036"/>
    <lineage>
        <taxon>Bacteria</taxon>
        <taxon>Pseudomonadati</taxon>
        <taxon>Pseudomonadota</taxon>
        <taxon>Gammaproteobacteria</taxon>
        <taxon>Moraxellales</taxon>
        <taxon>Moraxellaceae</taxon>
        <taxon>Acinetobacter</taxon>
    </lineage>
</organism>
<dbReference type="SUPFAM" id="SSF54427">
    <property type="entry name" value="NTF2-like"/>
    <property type="match status" value="1"/>
</dbReference>
<dbReference type="SUPFAM" id="SSF103642">
    <property type="entry name" value="Sec-C motif"/>
    <property type="match status" value="1"/>
</dbReference>
<dbReference type="InterPro" id="IPR048469">
    <property type="entry name" value="YchJ-like_M"/>
</dbReference>
<protein>
    <submittedName>
        <fullName evidence="2">SEC-C motif-containing protein</fullName>
    </submittedName>
</protein>
<feature type="domain" description="YchJ-like middle NTF2-like" evidence="1">
    <location>
        <begin position="33"/>
        <end position="130"/>
    </location>
</feature>
<dbReference type="Proteomes" id="UP000182827">
    <property type="component" value="Unassembled WGS sequence"/>
</dbReference>
<dbReference type="NCBIfam" id="NF002486">
    <property type="entry name" value="PRK01752.1"/>
    <property type="match status" value="1"/>
</dbReference>
<dbReference type="Pfam" id="PF17775">
    <property type="entry name" value="YchJ_M-like"/>
    <property type="match status" value="1"/>
</dbReference>
<keyword evidence="3" id="KW-1185">Reference proteome</keyword>
<dbReference type="PANTHER" id="PTHR33747">
    <property type="entry name" value="UPF0225 PROTEIN SCO1677"/>
    <property type="match status" value="1"/>
</dbReference>
<dbReference type="PANTHER" id="PTHR33747:SF1">
    <property type="entry name" value="ADENYLATE CYCLASE-ASSOCIATED CAP C-TERMINAL DOMAIN-CONTAINING PROTEIN"/>
    <property type="match status" value="1"/>
</dbReference>
<evidence type="ECO:0000313" key="3">
    <source>
        <dbReference type="Proteomes" id="UP000182827"/>
    </source>
</evidence>
<dbReference type="Pfam" id="PF02810">
    <property type="entry name" value="SEC-C"/>
    <property type="match status" value="1"/>
</dbReference>
<proteinExistence type="predicted"/>
<accession>A0A1I6W2I2</accession>
<name>A0A1I6W2I2_9GAMM</name>
<dbReference type="InterPro" id="IPR004027">
    <property type="entry name" value="SEC_C_motif"/>
</dbReference>
<reference evidence="3" key="1">
    <citation type="submission" date="2016-10" db="EMBL/GenBank/DDBJ databases">
        <authorList>
            <person name="Varghese N."/>
            <person name="Submissions S."/>
        </authorList>
    </citation>
    <scope>NUCLEOTIDE SEQUENCE [LARGE SCALE GENOMIC DNA]</scope>
    <source>
        <strain evidence="3">ANC 5076</strain>
    </source>
</reference>
<gene>
    <name evidence="2" type="ORF">SAMN05444586_10399</name>
</gene>
<sequence length="159" mass="18205">MENFMSERNCPCGQGNYAECCQVLHLGQAKAQTAAQLMRSRYSAFAKHEIDYIVKTTAIGQQQFLDQVAIADWSQANQWLKLDVLQAKEKIDKNHAQVEFKAHYHDGKQAQVHHEVSHFVQQDGVWYFLDPTTEMQITMKQACICGSGKKFKQCCAQYL</sequence>